<dbReference type="Proteomes" id="UP000193467">
    <property type="component" value="Unassembled WGS sequence"/>
</dbReference>
<name>A0A1Y2G1S9_9BASI</name>
<protein>
    <submittedName>
        <fullName evidence="2">Uncharacterized protein</fullName>
    </submittedName>
</protein>
<keyword evidence="3" id="KW-1185">Reference proteome</keyword>
<reference evidence="2 3" key="1">
    <citation type="submission" date="2016-07" db="EMBL/GenBank/DDBJ databases">
        <title>Pervasive Adenine N6-methylation of Active Genes in Fungi.</title>
        <authorList>
            <consortium name="DOE Joint Genome Institute"/>
            <person name="Mondo S.J."/>
            <person name="Dannebaum R.O."/>
            <person name="Kuo R.C."/>
            <person name="Labutti K."/>
            <person name="Haridas S."/>
            <person name="Kuo A."/>
            <person name="Salamov A."/>
            <person name="Ahrendt S.R."/>
            <person name="Lipzen A."/>
            <person name="Sullivan W."/>
            <person name="Andreopoulos W.B."/>
            <person name="Clum A."/>
            <person name="Lindquist E."/>
            <person name="Daum C."/>
            <person name="Ramamoorthy G.K."/>
            <person name="Gryganskyi A."/>
            <person name="Culley D."/>
            <person name="Magnuson J.K."/>
            <person name="James T.Y."/>
            <person name="O'Malley M.A."/>
            <person name="Stajich J.E."/>
            <person name="Spatafora J.W."/>
            <person name="Visel A."/>
            <person name="Grigoriev I.V."/>
        </authorList>
    </citation>
    <scope>NUCLEOTIDE SEQUENCE [LARGE SCALE GENOMIC DNA]</scope>
    <source>
        <strain evidence="2 3">62-1032</strain>
    </source>
</reference>
<sequence>MRGLTGFGAHGRVPAVKPVLGLRTDGKQRISASSVSLLRSAHGLLAPEQQRRTTHLLLQQIQMRVPRNRNPPLHSIPAVARSCAAESFPRLPLILAAEAVLKVGRVREVGERRERSGTRVDMEVRGRGRRERSAFVLGARRSLPFVSSAPSPSSKSQNTHTGVTL</sequence>
<organism evidence="2 3">
    <name type="scientific">Leucosporidium creatinivorum</name>
    <dbReference type="NCBI Taxonomy" id="106004"/>
    <lineage>
        <taxon>Eukaryota</taxon>
        <taxon>Fungi</taxon>
        <taxon>Dikarya</taxon>
        <taxon>Basidiomycota</taxon>
        <taxon>Pucciniomycotina</taxon>
        <taxon>Microbotryomycetes</taxon>
        <taxon>Leucosporidiales</taxon>
        <taxon>Leucosporidium</taxon>
    </lineage>
</organism>
<dbReference type="InParanoid" id="A0A1Y2G1S9"/>
<gene>
    <name evidence="2" type="ORF">BCR35DRAFT_300241</name>
</gene>
<feature type="compositionally biased region" description="Low complexity" evidence="1">
    <location>
        <begin position="145"/>
        <end position="156"/>
    </location>
</feature>
<comment type="caution">
    <text evidence="2">The sequence shown here is derived from an EMBL/GenBank/DDBJ whole genome shotgun (WGS) entry which is preliminary data.</text>
</comment>
<dbReference type="EMBL" id="MCGR01000005">
    <property type="protein sequence ID" value="ORY89769.1"/>
    <property type="molecule type" value="Genomic_DNA"/>
</dbReference>
<evidence type="ECO:0000256" key="1">
    <source>
        <dbReference type="SAM" id="MobiDB-lite"/>
    </source>
</evidence>
<feature type="region of interest" description="Disordered" evidence="1">
    <location>
        <begin position="145"/>
        <end position="165"/>
    </location>
</feature>
<evidence type="ECO:0000313" key="3">
    <source>
        <dbReference type="Proteomes" id="UP000193467"/>
    </source>
</evidence>
<dbReference type="AlphaFoldDB" id="A0A1Y2G1S9"/>
<evidence type="ECO:0000313" key="2">
    <source>
        <dbReference type="EMBL" id="ORY89769.1"/>
    </source>
</evidence>
<accession>A0A1Y2G1S9</accession>
<proteinExistence type="predicted"/>